<keyword evidence="9 12" id="KW-0456">Lyase</keyword>
<dbReference type="InterPro" id="IPR013785">
    <property type="entry name" value="Aldolase_TIM"/>
</dbReference>
<evidence type="ECO:0000256" key="7">
    <source>
        <dbReference type="ARBA" id="ARBA00022915"/>
    </source>
</evidence>
<dbReference type="CDD" id="cd00950">
    <property type="entry name" value="DHDPS"/>
    <property type="match status" value="1"/>
</dbReference>
<dbReference type="GO" id="GO:0005829">
    <property type="term" value="C:cytosol"/>
    <property type="evidence" value="ECO:0007669"/>
    <property type="project" value="TreeGrafter"/>
</dbReference>
<feature type="binding site" evidence="12 15">
    <location>
        <position position="72"/>
    </location>
    <ligand>
        <name>pyruvate</name>
        <dbReference type="ChEBI" id="CHEBI:15361"/>
    </ligand>
</feature>
<comment type="catalytic activity">
    <reaction evidence="11 12">
        <text>L-aspartate 4-semialdehyde + pyruvate = (2S,4S)-4-hydroxy-2,3,4,5-tetrahydrodipicolinate + H2O + H(+)</text>
        <dbReference type="Rhea" id="RHEA:34171"/>
        <dbReference type="ChEBI" id="CHEBI:15361"/>
        <dbReference type="ChEBI" id="CHEBI:15377"/>
        <dbReference type="ChEBI" id="CHEBI:15378"/>
        <dbReference type="ChEBI" id="CHEBI:67139"/>
        <dbReference type="ChEBI" id="CHEBI:537519"/>
        <dbReference type="EC" id="4.3.3.7"/>
    </reaction>
</comment>
<feature type="binding site" evidence="12 15">
    <location>
        <position position="229"/>
    </location>
    <ligand>
        <name>pyruvate</name>
        <dbReference type="ChEBI" id="CHEBI:15361"/>
    </ligand>
</feature>
<evidence type="ECO:0000256" key="2">
    <source>
        <dbReference type="ARBA" id="ARBA00005120"/>
    </source>
</evidence>
<proteinExistence type="inferred from homology"/>
<dbReference type="PRINTS" id="PR00146">
    <property type="entry name" value="DHPICSNTHASE"/>
</dbReference>
<evidence type="ECO:0000256" key="10">
    <source>
        <dbReference type="ARBA" id="ARBA00023270"/>
    </source>
</evidence>
<dbReference type="Gene3D" id="3.20.20.70">
    <property type="entry name" value="Aldolase class I"/>
    <property type="match status" value="1"/>
</dbReference>
<dbReference type="SMART" id="SM01130">
    <property type="entry name" value="DHDPS"/>
    <property type="match status" value="1"/>
</dbReference>
<dbReference type="GO" id="GO:0019877">
    <property type="term" value="P:diaminopimelate biosynthetic process"/>
    <property type="evidence" value="ECO:0007669"/>
    <property type="project" value="UniProtKB-UniRule"/>
</dbReference>
<dbReference type="EMBL" id="QJSW01000001">
    <property type="protein sequence ID" value="PYE52142.1"/>
    <property type="molecule type" value="Genomic_DNA"/>
</dbReference>
<dbReference type="UniPathway" id="UPA00034">
    <property type="reaction ID" value="UER00017"/>
</dbReference>
<name>A0A2V4VFM0_PAEBA</name>
<feature type="active site" description="Schiff-base intermediate with substrate" evidence="12 14">
    <location>
        <position position="188"/>
    </location>
</feature>
<keyword evidence="10 12" id="KW-0704">Schiff base</keyword>
<evidence type="ECO:0000313" key="17">
    <source>
        <dbReference type="Proteomes" id="UP000247790"/>
    </source>
</evidence>
<dbReference type="NCBIfam" id="TIGR00674">
    <property type="entry name" value="dapA"/>
    <property type="match status" value="1"/>
</dbReference>
<dbReference type="HAMAP" id="MF_00418">
    <property type="entry name" value="DapA"/>
    <property type="match status" value="1"/>
</dbReference>
<dbReference type="InterPro" id="IPR005263">
    <property type="entry name" value="DapA"/>
</dbReference>
<dbReference type="PANTHER" id="PTHR12128">
    <property type="entry name" value="DIHYDRODIPICOLINATE SYNTHASE"/>
    <property type="match status" value="1"/>
</dbReference>
<comment type="subcellular location">
    <subcellularLocation>
        <location evidence="12">Cytoplasm</location>
    </subcellularLocation>
</comment>
<evidence type="ECO:0000256" key="4">
    <source>
        <dbReference type="ARBA" id="ARBA00012086"/>
    </source>
</evidence>
<comment type="subunit">
    <text evidence="12">Homotetramer; dimer of dimers.</text>
</comment>
<organism evidence="16 17">
    <name type="scientific">Paenibacillus barcinonensis</name>
    <dbReference type="NCBI Taxonomy" id="198119"/>
    <lineage>
        <taxon>Bacteria</taxon>
        <taxon>Bacillati</taxon>
        <taxon>Bacillota</taxon>
        <taxon>Bacilli</taxon>
        <taxon>Bacillales</taxon>
        <taxon>Paenibacillaceae</taxon>
        <taxon>Paenibacillus</taxon>
    </lineage>
</organism>
<dbReference type="EC" id="4.3.3.7" evidence="4 12"/>
<accession>A0A2V4VFM0</accession>
<keyword evidence="8 12" id="KW-0457">Lysine biosynthesis</keyword>
<dbReference type="Pfam" id="PF00701">
    <property type="entry name" value="DHDPS"/>
    <property type="match status" value="1"/>
</dbReference>
<dbReference type="InterPro" id="IPR002220">
    <property type="entry name" value="DapA-like"/>
</dbReference>
<keyword evidence="6 12" id="KW-0028">Amino-acid biosynthesis</keyword>
<protein>
    <recommendedName>
        <fullName evidence="4 12">4-hydroxy-tetrahydrodipicolinate synthase</fullName>
        <shortName evidence="12">HTPA synthase</shortName>
        <ecNumber evidence="4 12">4.3.3.7</ecNumber>
    </recommendedName>
</protein>
<evidence type="ECO:0000256" key="1">
    <source>
        <dbReference type="ARBA" id="ARBA00003294"/>
    </source>
</evidence>
<evidence type="ECO:0000256" key="3">
    <source>
        <dbReference type="ARBA" id="ARBA00007592"/>
    </source>
</evidence>
<dbReference type="Proteomes" id="UP000247790">
    <property type="component" value="Unassembled WGS sequence"/>
</dbReference>
<evidence type="ECO:0000256" key="8">
    <source>
        <dbReference type="ARBA" id="ARBA00023154"/>
    </source>
</evidence>
<comment type="function">
    <text evidence="1 12">Catalyzes the condensation of (S)-aspartate-beta-semialdehyde [(S)-ASA] and pyruvate to 4-hydroxy-tetrahydrodipicolinate (HTPA).</text>
</comment>
<comment type="similarity">
    <text evidence="3 12 13">Belongs to the DapA family.</text>
</comment>
<feature type="active site" description="Proton donor/acceptor" evidence="12 14">
    <location>
        <position position="160"/>
    </location>
</feature>
<comment type="caution">
    <text evidence="12">Was originally thought to be a dihydrodipicolinate synthase (DHDPS), catalyzing the condensation of (S)-aspartate-beta-semialdehyde [(S)-ASA] and pyruvate to dihydrodipicolinate (DHDP). However, it was shown in E.coli that the product of the enzymatic reaction is not dihydrodipicolinate but in fact (4S)-4-hydroxy-2,3,4,5-tetrahydro-(2S)-dipicolinic acid (HTPA), and that the consecutive dehydration reaction leading to DHDP is not spontaneous but catalyzed by DapB.</text>
</comment>
<dbReference type="PIRSF" id="PIRSF001365">
    <property type="entry name" value="DHDPS"/>
    <property type="match status" value="1"/>
</dbReference>
<reference evidence="16 17" key="1">
    <citation type="submission" date="2018-06" db="EMBL/GenBank/DDBJ databases">
        <title>Genomic Encyclopedia of Type Strains, Phase III (KMG-III): the genomes of soil and plant-associated and newly described type strains.</title>
        <authorList>
            <person name="Whitman W."/>
        </authorList>
    </citation>
    <scope>NUCLEOTIDE SEQUENCE [LARGE SCALE GENOMIC DNA]</scope>
    <source>
        <strain evidence="16 17">CECT 7022</strain>
    </source>
</reference>
<comment type="pathway">
    <text evidence="2 12">Amino-acid biosynthesis; L-lysine biosynthesis via DAP pathway; (S)-tetrahydrodipicolinate from L-aspartate: step 3/4.</text>
</comment>
<gene>
    <name evidence="12" type="primary">dapA</name>
    <name evidence="16" type="ORF">DFQ00_10174</name>
</gene>
<keyword evidence="7 12" id="KW-0220">Diaminopimelate biosynthesis</keyword>
<evidence type="ECO:0000256" key="9">
    <source>
        <dbReference type="ARBA" id="ARBA00023239"/>
    </source>
</evidence>
<dbReference type="AlphaFoldDB" id="A0A2V4VFM0"/>
<evidence type="ECO:0000256" key="6">
    <source>
        <dbReference type="ARBA" id="ARBA00022605"/>
    </source>
</evidence>
<feature type="site" description="Part of a proton relay during catalysis" evidence="12">
    <location>
        <position position="134"/>
    </location>
</feature>
<evidence type="ECO:0000256" key="14">
    <source>
        <dbReference type="PIRSR" id="PIRSR001365-1"/>
    </source>
</evidence>
<evidence type="ECO:0000313" key="16">
    <source>
        <dbReference type="EMBL" id="PYE52142.1"/>
    </source>
</evidence>
<evidence type="ECO:0000256" key="13">
    <source>
        <dbReference type="PIRNR" id="PIRNR001365"/>
    </source>
</evidence>
<dbReference type="SUPFAM" id="SSF51569">
    <property type="entry name" value="Aldolase"/>
    <property type="match status" value="1"/>
</dbReference>
<comment type="caution">
    <text evidence="16">The sequence shown here is derived from an EMBL/GenBank/DDBJ whole genome shotgun (WGS) entry which is preliminary data.</text>
</comment>
<evidence type="ECO:0000256" key="5">
    <source>
        <dbReference type="ARBA" id="ARBA00022490"/>
    </source>
</evidence>
<dbReference type="GO" id="GO:0008840">
    <property type="term" value="F:4-hydroxy-tetrahydrodipicolinate synthase activity"/>
    <property type="evidence" value="ECO:0007669"/>
    <property type="project" value="UniProtKB-UniRule"/>
</dbReference>
<dbReference type="GO" id="GO:0009089">
    <property type="term" value="P:lysine biosynthetic process via diaminopimelate"/>
    <property type="evidence" value="ECO:0007669"/>
    <property type="project" value="UniProtKB-UniRule"/>
</dbReference>
<feature type="site" description="Part of a proton relay during catalysis" evidence="12">
    <location>
        <position position="71"/>
    </location>
</feature>
<sequence length="317" mass="34247">MPHLNFTYKSPEVSGARPVLREEIELDFGRLITAMVTPFNAVGEIHWEETARLIDYLIVDQKSETLVVSGTTGESPTLSDAEKVQLFEFAVKHAAGRCKIIAGTGSNNTAHSIHLTKEAERVGADGVLLVVPYYNKPSQEGMYRHFEAIAAATSLPVMLYNVPGRTVANLSAATTLRLAQIPNIVATKECASMEQVTLIAAGAPDHFRVYSGDDAAGLPAIAVGAHGIVSVASHVVGAEMKQMIDAFYGGDALRATQIHQKLFPLFKGLFECPQPLPNPVAVKYALTLRGLNVGSVRLPLIPPTEEEQTYIENLLDM</sequence>
<evidence type="ECO:0000256" key="15">
    <source>
        <dbReference type="PIRSR" id="PIRSR001365-2"/>
    </source>
</evidence>
<evidence type="ECO:0000256" key="12">
    <source>
        <dbReference type="HAMAP-Rule" id="MF_00418"/>
    </source>
</evidence>
<dbReference type="PANTHER" id="PTHR12128:SF66">
    <property type="entry name" value="4-HYDROXY-2-OXOGLUTARATE ALDOLASE, MITOCHONDRIAL"/>
    <property type="match status" value="1"/>
</dbReference>
<evidence type="ECO:0000256" key="11">
    <source>
        <dbReference type="ARBA" id="ARBA00047836"/>
    </source>
</evidence>
<keyword evidence="5 12" id="KW-0963">Cytoplasm</keyword>